<protein>
    <submittedName>
        <fullName evidence="3">Nucleic acid binding protein, containing 2 S1</fullName>
    </submittedName>
</protein>
<dbReference type="Pfam" id="PF13509">
    <property type="entry name" value="S1_2"/>
    <property type="match status" value="2"/>
</dbReference>
<organism evidence="3 4">
    <name type="scientific">Hathewaya histolytica</name>
    <name type="common">Clostridium histolyticum</name>
    <dbReference type="NCBI Taxonomy" id="1498"/>
    <lineage>
        <taxon>Bacteria</taxon>
        <taxon>Bacillati</taxon>
        <taxon>Bacillota</taxon>
        <taxon>Clostridia</taxon>
        <taxon>Eubacteriales</taxon>
        <taxon>Clostridiaceae</taxon>
        <taxon>Hathewaya</taxon>
    </lineage>
</organism>
<dbReference type="SMART" id="SM00316">
    <property type="entry name" value="S1"/>
    <property type="match status" value="2"/>
</dbReference>
<dbReference type="PANTHER" id="PTHR37296">
    <property type="entry name" value="CONSERVED VIRULENCE FACTOR B"/>
    <property type="match status" value="1"/>
</dbReference>
<dbReference type="InterPro" id="IPR014464">
    <property type="entry name" value="CvfB_fam"/>
</dbReference>
<evidence type="ECO:0000313" key="3">
    <source>
        <dbReference type="EMBL" id="VTQ93404.1"/>
    </source>
</evidence>
<dbReference type="GO" id="GO:0003676">
    <property type="term" value="F:nucleic acid binding"/>
    <property type="evidence" value="ECO:0007669"/>
    <property type="project" value="InterPro"/>
</dbReference>
<sequence length="295" mass="33874">MIKVGEFNNLVVKKKRDFGYFLVEDIDIVKSEEILLPFSSVEGKEFEVEDQIEVFIYKDSKDRTIATCKKPLAQVGDIAHLKVVDQTKIGCFIDFGLERDILVPFKEMAYELSVGESYLFYIYLDKTGRISATTYIDKYLHNTNHFEIGEELMATSYGEQTNGSVMVAIQNLYRAVVLKKENFTGIRPGEIVSVRVKRYYEDGKIEVTPRKKRLDEKNDLEGAIILYLKLHDGHMKFNDNSSPEQIKSTFRCSKNAFKRALGGLMKKGMVSQDKEGTHLERENPIKEKKKVSLII</sequence>
<dbReference type="OrthoDB" id="9801597at2"/>
<dbReference type="EMBL" id="LR590481">
    <property type="protein sequence ID" value="VTQ93404.1"/>
    <property type="molecule type" value="Genomic_DNA"/>
</dbReference>
<gene>
    <name evidence="3" type="primary">yitL</name>
    <name evidence="3" type="ORF">NCTC503_02104</name>
</gene>
<dbReference type="RefSeq" id="WP_138210674.1">
    <property type="nucleotide sequence ID" value="NZ_LR590481.1"/>
</dbReference>
<dbReference type="InterPro" id="IPR040764">
    <property type="entry name" value="CvfB_WH"/>
</dbReference>
<name>A0A4U9RMI1_HATHI</name>
<dbReference type="InterPro" id="IPR039566">
    <property type="entry name" value="CvfB_S1_st"/>
</dbReference>
<dbReference type="PIRSF" id="PIRSF012524">
    <property type="entry name" value="YitL_S1"/>
    <property type="match status" value="1"/>
</dbReference>
<feature type="domain" description="S1 motif" evidence="2">
    <location>
        <begin position="74"/>
        <end position="135"/>
    </location>
</feature>
<dbReference type="InterPro" id="IPR036388">
    <property type="entry name" value="WH-like_DNA-bd_sf"/>
</dbReference>
<reference evidence="3 4" key="1">
    <citation type="submission" date="2019-05" db="EMBL/GenBank/DDBJ databases">
        <authorList>
            <consortium name="Pathogen Informatics"/>
        </authorList>
    </citation>
    <scope>NUCLEOTIDE SEQUENCE [LARGE SCALE GENOMIC DNA]</scope>
    <source>
        <strain evidence="3 4">NCTC503</strain>
    </source>
</reference>
<dbReference type="Pfam" id="PF17783">
    <property type="entry name" value="WHD_CvfB"/>
    <property type="match status" value="1"/>
</dbReference>
<dbReference type="PANTHER" id="PTHR37296:SF1">
    <property type="entry name" value="CONSERVED VIRULENCE FACTOR B"/>
    <property type="match status" value="1"/>
</dbReference>
<proteinExistence type="inferred from homology"/>
<dbReference type="AlphaFoldDB" id="A0A4U9RMI1"/>
<evidence type="ECO:0000256" key="1">
    <source>
        <dbReference type="PIRNR" id="PIRNR012524"/>
    </source>
</evidence>
<dbReference type="Gene3D" id="1.10.10.10">
    <property type="entry name" value="Winged helix-like DNA-binding domain superfamily/Winged helix DNA-binding domain"/>
    <property type="match status" value="1"/>
</dbReference>
<accession>A0A4U9RMI1</accession>
<keyword evidence="4" id="KW-1185">Reference proteome</keyword>
<evidence type="ECO:0000313" key="4">
    <source>
        <dbReference type="Proteomes" id="UP000308489"/>
    </source>
</evidence>
<evidence type="ECO:0000259" key="2">
    <source>
        <dbReference type="SMART" id="SM00316"/>
    </source>
</evidence>
<dbReference type="Proteomes" id="UP000308489">
    <property type="component" value="Chromosome 1"/>
</dbReference>
<dbReference type="InterPro" id="IPR012340">
    <property type="entry name" value="NA-bd_OB-fold"/>
</dbReference>
<feature type="domain" description="S1 motif" evidence="2">
    <location>
        <begin position="147"/>
        <end position="210"/>
    </location>
</feature>
<dbReference type="KEGG" id="hhw:NCTC503_02104"/>
<comment type="similarity">
    <text evidence="1">Belongs to the CvfB family.</text>
</comment>
<dbReference type="InterPro" id="IPR003029">
    <property type="entry name" value="S1_domain"/>
</dbReference>
<dbReference type="Gene3D" id="2.40.50.140">
    <property type="entry name" value="Nucleic acid-binding proteins"/>
    <property type="match status" value="1"/>
</dbReference>